<name>A0A6S6UCV0_9GAMM</name>
<evidence type="ECO:0000313" key="1">
    <source>
        <dbReference type="EMBL" id="CAA6827230.1"/>
    </source>
</evidence>
<accession>A0A6S6UCV0</accession>
<organism evidence="1">
    <name type="scientific">uncultured Thiotrichaceae bacterium</name>
    <dbReference type="NCBI Taxonomy" id="298394"/>
    <lineage>
        <taxon>Bacteria</taxon>
        <taxon>Pseudomonadati</taxon>
        <taxon>Pseudomonadota</taxon>
        <taxon>Gammaproteobacteria</taxon>
        <taxon>Thiotrichales</taxon>
        <taxon>Thiotrichaceae</taxon>
        <taxon>environmental samples</taxon>
    </lineage>
</organism>
<dbReference type="EMBL" id="CACVAV010000442">
    <property type="protein sequence ID" value="CAA6827230.1"/>
    <property type="molecule type" value="Genomic_DNA"/>
</dbReference>
<sequence>MEMLHKAIKQHPDQEAPLQAIAEEFAKDTRLLCLDALHLTEVIRLIALTGKNFGVVVDR</sequence>
<proteinExistence type="predicted"/>
<dbReference type="AlphaFoldDB" id="A0A6S6UCV0"/>
<gene>
    <name evidence="1" type="ORF">HELGO_WM66674</name>
</gene>
<protein>
    <submittedName>
        <fullName evidence="1">Uncharacterized protein</fullName>
    </submittedName>
</protein>
<reference evidence="1" key="1">
    <citation type="submission" date="2020-01" db="EMBL/GenBank/DDBJ databases">
        <authorList>
            <person name="Meier V. D."/>
            <person name="Meier V D."/>
        </authorList>
    </citation>
    <scope>NUCLEOTIDE SEQUENCE</scope>
    <source>
        <strain evidence="1">HLG_WM_MAG_08</strain>
    </source>
</reference>